<dbReference type="EMBL" id="CAUOFW020001425">
    <property type="protein sequence ID" value="CAK9144785.1"/>
    <property type="molecule type" value="Genomic_DNA"/>
</dbReference>
<evidence type="ECO:0000256" key="1">
    <source>
        <dbReference type="SAM" id="Phobius"/>
    </source>
</evidence>
<dbReference type="PANTHER" id="PTHR33306:SF5">
    <property type="entry name" value="OXIDOREDUCTASE_TRANSITION METAL ION-BINDING PROTEIN"/>
    <property type="match status" value="1"/>
</dbReference>
<name>A0ABC8RII0_9AQUA</name>
<accession>A0ABC8RII0</accession>
<proteinExistence type="predicted"/>
<keyword evidence="1" id="KW-0812">Transmembrane</keyword>
<feature type="transmembrane region" description="Helical" evidence="1">
    <location>
        <begin position="86"/>
        <end position="103"/>
    </location>
</feature>
<keyword evidence="1" id="KW-0472">Membrane</keyword>
<dbReference type="PANTHER" id="PTHR33306">
    <property type="entry name" value="EXPRESSED PROTEIN-RELATED-RELATED"/>
    <property type="match status" value="1"/>
</dbReference>
<evidence type="ECO:0000313" key="3">
    <source>
        <dbReference type="Proteomes" id="UP001642360"/>
    </source>
</evidence>
<dbReference type="Proteomes" id="UP001642360">
    <property type="component" value="Unassembled WGS sequence"/>
</dbReference>
<protein>
    <recommendedName>
        <fullName evidence="4">Transmembrane protein</fullName>
    </recommendedName>
</protein>
<gene>
    <name evidence="2" type="ORF">ILEXP_LOCUS12560</name>
</gene>
<feature type="transmembrane region" description="Helical" evidence="1">
    <location>
        <begin position="44"/>
        <end position="66"/>
    </location>
</feature>
<sequence>MATSSNSQSPLPIHLCFFLLILFILVSFSWYIKYEPIFEGFFDQIKLVLMVSPLLLLLVIHLLSTFERSPFFLPFPDKDSLQRGGGTPWGVGLLLVVLLFMISHQSDIRERWFPLLSRWWGEYGSGSGLGDGGSNPPTCKSLLLSAC</sequence>
<keyword evidence="3" id="KW-1185">Reference proteome</keyword>
<feature type="transmembrane region" description="Helical" evidence="1">
    <location>
        <begin position="12"/>
        <end position="32"/>
    </location>
</feature>
<evidence type="ECO:0008006" key="4">
    <source>
        <dbReference type="Google" id="ProtNLM"/>
    </source>
</evidence>
<keyword evidence="1" id="KW-1133">Transmembrane helix</keyword>
<dbReference type="AlphaFoldDB" id="A0ABC8RII0"/>
<comment type="caution">
    <text evidence="2">The sequence shown here is derived from an EMBL/GenBank/DDBJ whole genome shotgun (WGS) entry which is preliminary data.</text>
</comment>
<reference evidence="2 3" key="1">
    <citation type="submission" date="2024-02" db="EMBL/GenBank/DDBJ databases">
        <authorList>
            <person name="Vignale AGUSTIN F."/>
            <person name="Sosa J E."/>
            <person name="Modenutti C."/>
        </authorList>
    </citation>
    <scope>NUCLEOTIDE SEQUENCE [LARGE SCALE GENOMIC DNA]</scope>
</reference>
<evidence type="ECO:0000313" key="2">
    <source>
        <dbReference type="EMBL" id="CAK9144785.1"/>
    </source>
</evidence>
<organism evidence="2 3">
    <name type="scientific">Ilex paraguariensis</name>
    <name type="common">yerba mate</name>
    <dbReference type="NCBI Taxonomy" id="185542"/>
    <lineage>
        <taxon>Eukaryota</taxon>
        <taxon>Viridiplantae</taxon>
        <taxon>Streptophyta</taxon>
        <taxon>Embryophyta</taxon>
        <taxon>Tracheophyta</taxon>
        <taxon>Spermatophyta</taxon>
        <taxon>Magnoliopsida</taxon>
        <taxon>eudicotyledons</taxon>
        <taxon>Gunneridae</taxon>
        <taxon>Pentapetalae</taxon>
        <taxon>asterids</taxon>
        <taxon>campanulids</taxon>
        <taxon>Aquifoliales</taxon>
        <taxon>Aquifoliaceae</taxon>
        <taxon>Ilex</taxon>
    </lineage>
</organism>